<dbReference type="InterPro" id="IPR002054">
    <property type="entry name" value="DNA-dir_DNA_pol_X"/>
</dbReference>
<dbReference type="PRINTS" id="PR00869">
    <property type="entry name" value="DNAPOLX"/>
</dbReference>
<dbReference type="EMBL" id="CAAE01014764">
    <property type="protein sequence ID" value="CAG05362.1"/>
    <property type="molecule type" value="Genomic_DNA"/>
</dbReference>
<feature type="region of interest" description="Disordered" evidence="11">
    <location>
        <begin position="284"/>
        <end position="323"/>
    </location>
</feature>
<gene>
    <name evidence="13" type="ORF">GSTENG00025355001</name>
</gene>
<sequence>MNLIWGSLCQEALSILAENAELNEEDGRGIAFRRAEAVLKALPRAVRKLTELKGLPCLGEHSLRIIKASGKAAEVEATKQSERYKALKLLTGIFGVGAKTADRWITMGIYNLQQLQSSGPTLNQAQQAGLEHYEDLNQPVTRAEADHIGEIVRRVVLCVLPGAQLTLIGGFRRYTSRAALDLINIADHLTAKICTDADGIVDILNRGKPTGHDVDFLITHPEEGREVGLLPKVVSLLKSQGFLLYQKTTKNSYLESEDRPTQPSSNMDRFERCFSIFRLKRNPGTTLVKPDTSPRSSSCTQSQSERHSHQESAEVRGNGSESRPKSWRAVRVDLVVSPISQFAFALLGWTGSKLFERELRRWAGHEKAMSLSSHALYDTKQLPESSFRGGDICSPGPGVHPSIREKRLKRPAERPWDTQLWRVADHLGPAFGSDCRYSLESNRQIHWFVTY</sequence>
<dbReference type="FunFam" id="1.10.150.20:FF:000010">
    <property type="entry name" value="DNA polymerase lambda"/>
    <property type="match status" value="1"/>
</dbReference>
<evidence type="ECO:0000313" key="13">
    <source>
        <dbReference type="EMBL" id="CAG05362.1"/>
    </source>
</evidence>
<comment type="similarity">
    <text evidence="3 9">Belongs to the DNA polymerase type-X family.</text>
</comment>
<dbReference type="Gene3D" id="1.10.150.20">
    <property type="entry name" value="5' to 3' exonuclease, C-terminal subdomain"/>
    <property type="match status" value="1"/>
</dbReference>
<dbReference type="InterPro" id="IPR022312">
    <property type="entry name" value="DNA_pol_X"/>
</dbReference>
<feature type="binding site" evidence="10">
    <location>
        <position position="215"/>
    </location>
    <ligand>
        <name>Mg(2+)</name>
        <dbReference type="ChEBI" id="CHEBI:18420"/>
    </ligand>
</feature>
<keyword evidence="4 9" id="KW-0808">Transferase</keyword>
<dbReference type="Gene3D" id="3.30.460.10">
    <property type="entry name" value="Beta Polymerase, domain 2"/>
    <property type="match status" value="1"/>
</dbReference>
<dbReference type="Pfam" id="PF14791">
    <property type="entry name" value="DNA_pol_B_thumb"/>
    <property type="match status" value="1"/>
</dbReference>
<reference evidence="13" key="1">
    <citation type="journal article" date="2004" name="Nature">
        <title>Genome duplication in the teleost fish Tetraodon nigroviridis reveals the early vertebrate proto-karyotype.</title>
        <authorList>
            <person name="Jaillon O."/>
            <person name="Aury J.-M."/>
            <person name="Brunet F."/>
            <person name="Petit J.-L."/>
            <person name="Stange-Thomann N."/>
            <person name="Mauceli E."/>
            <person name="Bouneau L."/>
            <person name="Fischer C."/>
            <person name="Ozouf-Costaz C."/>
            <person name="Bernot A."/>
            <person name="Nicaud S."/>
            <person name="Jaffe D."/>
            <person name="Fisher S."/>
            <person name="Lutfalla G."/>
            <person name="Dossat C."/>
            <person name="Segurens B."/>
            <person name="Dasilva C."/>
            <person name="Salanoubat M."/>
            <person name="Levy M."/>
            <person name="Boudet N."/>
            <person name="Castellano S."/>
            <person name="Anthouard V."/>
            <person name="Jubin C."/>
            <person name="Castelli V."/>
            <person name="Katinka M."/>
            <person name="Vacherie B."/>
            <person name="Biemont C."/>
            <person name="Skalli Z."/>
            <person name="Cattolico L."/>
            <person name="Poulain J."/>
            <person name="De Berardinis V."/>
            <person name="Cruaud C."/>
            <person name="Duprat S."/>
            <person name="Brottier P."/>
            <person name="Coutanceau J.-P."/>
            <person name="Gouzy J."/>
            <person name="Parra G."/>
            <person name="Lardier G."/>
            <person name="Chapple C."/>
            <person name="McKernan K.J."/>
            <person name="McEwan P."/>
            <person name="Bosak S."/>
            <person name="Kellis M."/>
            <person name="Volff J.-N."/>
            <person name="Guigo R."/>
            <person name="Zody M.C."/>
            <person name="Mesirov J."/>
            <person name="Lindblad-Toh K."/>
            <person name="Birren B."/>
            <person name="Nusbaum C."/>
            <person name="Kahn D."/>
            <person name="Robinson-Rechavi M."/>
            <person name="Laudet V."/>
            <person name="Schachter V."/>
            <person name="Quetier F."/>
            <person name="Saurin W."/>
            <person name="Scarpelli C."/>
            <person name="Wincker P."/>
            <person name="Lander E.S."/>
            <person name="Weissenbach J."/>
            <person name="Roest Crollius H."/>
        </authorList>
    </citation>
    <scope>NUCLEOTIDE SEQUENCE [LARGE SCALE GENOMIC DNA]</scope>
</reference>
<dbReference type="SUPFAM" id="SSF47802">
    <property type="entry name" value="DNA polymerase beta, N-terminal domain-like"/>
    <property type="match status" value="1"/>
</dbReference>
<feature type="compositionally biased region" description="Low complexity" evidence="11">
    <location>
        <begin position="293"/>
        <end position="303"/>
    </location>
</feature>
<feature type="binding site" evidence="10">
    <location>
        <position position="213"/>
    </location>
    <ligand>
        <name>Mg(2+)</name>
        <dbReference type="ChEBI" id="CHEBI:18420"/>
    </ligand>
</feature>
<evidence type="ECO:0000256" key="2">
    <source>
        <dbReference type="ARBA" id="ARBA00004123"/>
    </source>
</evidence>
<evidence type="ECO:0000256" key="5">
    <source>
        <dbReference type="ARBA" id="ARBA00022695"/>
    </source>
</evidence>
<dbReference type="PRINTS" id="PR00871">
    <property type="entry name" value="DNAPOLXTDT"/>
</dbReference>
<dbReference type="GO" id="GO:0003677">
    <property type="term" value="F:DNA binding"/>
    <property type="evidence" value="ECO:0007669"/>
    <property type="project" value="UniProtKB-UniRule"/>
</dbReference>
<evidence type="ECO:0000256" key="3">
    <source>
        <dbReference type="ARBA" id="ARBA00008323"/>
    </source>
</evidence>
<evidence type="ECO:0000256" key="7">
    <source>
        <dbReference type="ARBA" id="ARBA00022842"/>
    </source>
</evidence>
<evidence type="ECO:0000256" key="9">
    <source>
        <dbReference type="PIRNR" id="PIRNR000817"/>
    </source>
</evidence>
<keyword evidence="6 9" id="KW-0479">Metal-binding</keyword>
<comment type="cofactor">
    <cofactor evidence="1 10">
        <name>Mg(2+)</name>
        <dbReference type="ChEBI" id="CHEBI:18420"/>
    </cofactor>
</comment>
<dbReference type="GO" id="GO:0003887">
    <property type="term" value="F:DNA-directed DNA polymerase activity"/>
    <property type="evidence" value="ECO:0007669"/>
    <property type="project" value="UniProtKB-UniRule"/>
</dbReference>
<feature type="domain" description="DNA-directed DNA polymerase X" evidence="12">
    <location>
        <begin position="8"/>
        <end position="433"/>
    </location>
</feature>
<feature type="binding site" evidence="10">
    <location>
        <position position="333"/>
    </location>
    <ligand>
        <name>Mg(2+)</name>
        <dbReference type="ChEBI" id="CHEBI:18420"/>
    </ligand>
</feature>
<organism evidence="13">
    <name type="scientific">Tetraodon nigroviridis</name>
    <name type="common">Spotted green pufferfish</name>
    <name type="synonym">Chelonodon nigroviridis</name>
    <dbReference type="NCBI Taxonomy" id="99883"/>
    <lineage>
        <taxon>Eukaryota</taxon>
        <taxon>Metazoa</taxon>
        <taxon>Chordata</taxon>
        <taxon>Craniata</taxon>
        <taxon>Vertebrata</taxon>
        <taxon>Euteleostomi</taxon>
        <taxon>Actinopterygii</taxon>
        <taxon>Neopterygii</taxon>
        <taxon>Teleostei</taxon>
        <taxon>Neoteleostei</taxon>
        <taxon>Acanthomorphata</taxon>
        <taxon>Eupercaria</taxon>
        <taxon>Tetraodontiformes</taxon>
        <taxon>Tetradontoidea</taxon>
        <taxon>Tetraodontidae</taxon>
        <taxon>Tetraodon</taxon>
    </lineage>
</organism>
<proteinExistence type="inferred from homology"/>
<dbReference type="Pfam" id="PF10391">
    <property type="entry name" value="DNA_pol_lambd_f"/>
    <property type="match status" value="1"/>
</dbReference>
<evidence type="ECO:0000256" key="11">
    <source>
        <dbReference type="SAM" id="MobiDB-lite"/>
    </source>
</evidence>
<dbReference type="GO" id="GO:0006303">
    <property type="term" value="P:double-strand break repair via nonhomologous end joining"/>
    <property type="evidence" value="ECO:0007669"/>
    <property type="project" value="TreeGrafter"/>
</dbReference>
<accession>Q4S1X0</accession>
<dbReference type="AlphaFoldDB" id="Q4S1X0"/>
<keyword evidence="8 9" id="KW-0539">Nucleus</keyword>
<protein>
    <submittedName>
        <fullName evidence="13">(spotted green pufferfish) hypothetical protein</fullName>
    </submittedName>
</protein>
<comment type="subcellular location">
    <subcellularLocation>
        <location evidence="2 9">Nucleus</location>
    </subcellularLocation>
</comment>
<evidence type="ECO:0000256" key="1">
    <source>
        <dbReference type="ARBA" id="ARBA00001946"/>
    </source>
</evidence>
<dbReference type="Gene3D" id="1.10.150.110">
    <property type="entry name" value="DNA polymerase beta, N-terminal domain-like"/>
    <property type="match status" value="1"/>
</dbReference>
<dbReference type="InterPro" id="IPR037160">
    <property type="entry name" value="DNA_Pol_thumb_sf"/>
</dbReference>
<dbReference type="OrthoDB" id="205514at2759"/>
<dbReference type="InterPro" id="IPR043519">
    <property type="entry name" value="NT_sf"/>
</dbReference>
<dbReference type="GO" id="GO:0005634">
    <property type="term" value="C:nucleus"/>
    <property type="evidence" value="ECO:0007669"/>
    <property type="project" value="UniProtKB-SubCell"/>
</dbReference>
<dbReference type="Gene3D" id="3.30.210.10">
    <property type="entry name" value="DNA polymerase, thumb domain"/>
    <property type="match status" value="1"/>
</dbReference>
<feature type="compositionally biased region" description="Basic and acidic residues" evidence="11">
    <location>
        <begin position="304"/>
        <end position="314"/>
    </location>
</feature>
<dbReference type="InterPro" id="IPR001726">
    <property type="entry name" value="TdT/Mu"/>
</dbReference>
<reference evidence="13" key="2">
    <citation type="submission" date="2004-02" db="EMBL/GenBank/DDBJ databases">
        <authorList>
            <consortium name="Genoscope"/>
            <consortium name="Whitehead Institute Centre for Genome Research"/>
        </authorList>
    </citation>
    <scope>NUCLEOTIDE SEQUENCE</scope>
</reference>
<dbReference type="InterPro" id="IPR018944">
    <property type="entry name" value="DNA_pol_lambd_fingers_domain"/>
</dbReference>
<dbReference type="SUPFAM" id="SSF81301">
    <property type="entry name" value="Nucleotidyltransferase"/>
    <property type="match status" value="1"/>
</dbReference>
<evidence type="ECO:0000256" key="8">
    <source>
        <dbReference type="ARBA" id="ARBA00023242"/>
    </source>
</evidence>
<dbReference type="PANTHER" id="PTHR11276">
    <property type="entry name" value="DNA POLYMERASE TYPE-X FAMILY MEMBER"/>
    <property type="match status" value="1"/>
</dbReference>
<dbReference type="CDD" id="cd00141">
    <property type="entry name" value="NT_POLXc"/>
    <property type="match status" value="1"/>
</dbReference>
<evidence type="ECO:0000256" key="10">
    <source>
        <dbReference type="PIRSR" id="PIRSR000817-1"/>
    </source>
</evidence>
<dbReference type="KEGG" id="tng:GSTEN00025355G001"/>
<keyword evidence="5 9" id="KW-0548">Nucleotidyltransferase</keyword>
<comment type="caution">
    <text evidence="13">The sequence shown here is derived from an EMBL/GenBank/DDBJ whole genome shotgun (WGS) entry which is preliminary data.</text>
</comment>
<dbReference type="PIRSF" id="PIRSF000817">
    <property type="entry name" value="DNA_NT"/>
    <property type="match status" value="1"/>
</dbReference>
<evidence type="ECO:0000259" key="12">
    <source>
        <dbReference type="SMART" id="SM00483"/>
    </source>
</evidence>
<evidence type="ECO:0000256" key="4">
    <source>
        <dbReference type="ARBA" id="ARBA00022679"/>
    </source>
</evidence>
<evidence type="ECO:0000256" key="6">
    <source>
        <dbReference type="ARBA" id="ARBA00022723"/>
    </source>
</evidence>
<dbReference type="InterPro" id="IPR029398">
    <property type="entry name" value="PolB_thumb"/>
</dbReference>
<dbReference type="PANTHER" id="PTHR11276:SF24">
    <property type="entry name" value="DNA-DIRECTED DNA_RNA POLYMERASE MU"/>
    <property type="match status" value="1"/>
</dbReference>
<name>Q4S1X0_TETNG</name>
<dbReference type="InterPro" id="IPR027421">
    <property type="entry name" value="DNA_pol_lamdba_lyase_dom_sf"/>
</dbReference>
<dbReference type="SUPFAM" id="SSF81585">
    <property type="entry name" value="PsbU/PolX domain-like"/>
    <property type="match status" value="1"/>
</dbReference>
<dbReference type="GO" id="GO:0046872">
    <property type="term" value="F:metal ion binding"/>
    <property type="evidence" value="ECO:0007669"/>
    <property type="project" value="UniProtKB-UniRule"/>
</dbReference>
<keyword evidence="7 9" id="KW-0460">Magnesium</keyword>
<dbReference type="SMART" id="SM00483">
    <property type="entry name" value="POLXc"/>
    <property type="match status" value="1"/>
</dbReference>